<evidence type="ECO:0000313" key="18">
    <source>
        <dbReference type="Proteomes" id="UP000823635"/>
    </source>
</evidence>
<evidence type="ECO:0000256" key="4">
    <source>
        <dbReference type="ARBA" id="ARBA00022448"/>
    </source>
</evidence>
<dbReference type="NCBIfam" id="NF002356">
    <property type="entry name" value="PRK01318.2-3"/>
    <property type="match status" value="1"/>
</dbReference>
<dbReference type="GO" id="GO:0005886">
    <property type="term" value="C:plasma membrane"/>
    <property type="evidence" value="ECO:0007669"/>
    <property type="project" value="UniProtKB-SubCell"/>
</dbReference>
<evidence type="ECO:0000256" key="9">
    <source>
        <dbReference type="ARBA" id="ARBA00023136"/>
    </source>
</evidence>
<sequence length="625" mass="72553">MNKNTVLGFVLIGVILIGFSWYNSRVFKDQERERFVADSIARVEAARYAAEMDSLAALEGVAPESLVDRADAEKAPLYKDSLIEQASKAAPEFYSIENEKLKIEFTTKGAQPYTVLVKDYYTYDSLSLYLVKEGAAKFDLKFYAGGEMSTSNFVFRKIEQTDSSIVMRLNFSEDSYIDYAYNLPKDSYLMDFDIRMVGMEEHFDRRMSQMDLDWSIEIPRLEKGYDNEKNYSTIAYKYPNEDDAEDLGLRRSSSEESIATKLEWVAFQQQFFSAILRSENSFNGGELSYAFATEQQYYGDNLLMACDANLQVEYNENEDVIPLQYYFGPNLYKELKSYDYGFEKIVPLGGWLIGWINRVVIINCFDFLSRFISNYGLIIFLLTIIIKLVISPLTLKSYVSSAKMRVLKPEVDKINEKYPRKEDAMKRQQETMALYSKAGVSMLGGCLPLLLQFPILFAMFRFFPASFELRQEGFLWADDLSGYDSILDLPFHIPLYGDHVSLFALLMAVSLYLYSRMNLDQMASGPQMAGMRTMQLYFMPLFMLVLCNNFSSGLSYYYMLSNLITILQTWVIRKYFIDEKKLYAKLQAKASSSANKKSKWQVRLEEMQRRQAQMQREREKQFRKR</sequence>
<evidence type="ECO:0000256" key="8">
    <source>
        <dbReference type="ARBA" id="ARBA00022989"/>
    </source>
</evidence>
<feature type="transmembrane region" description="Helical" evidence="13">
    <location>
        <begin position="345"/>
        <end position="369"/>
    </location>
</feature>
<dbReference type="AlphaFoldDB" id="A0A9D9GVT0"/>
<dbReference type="InterPro" id="IPR028053">
    <property type="entry name" value="Membr_insert_YidC_N"/>
</dbReference>
<feature type="region of interest" description="Disordered" evidence="14">
    <location>
        <begin position="606"/>
        <end position="625"/>
    </location>
</feature>
<dbReference type="Proteomes" id="UP000823635">
    <property type="component" value="Unassembled WGS sequence"/>
</dbReference>
<dbReference type="GO" id="GO:0015031">
    <property type="term" value="P:protein transport"/>
    <property type="evidence" value="ECO:0007669"/>
    <property type="project" value="UniProtKB-KW"/>
</dbReference>
<keyword evidence="7 13" id="KW-0653">Protein transport</keyword>
<proteinExistence type="inferred from homology"/>
<feature type="transmembrane region" description="Helical" evidence="13">
    <location>
        <begin position="434"/>
        <end position="460"/>
    </location>
</feature>
<evidence type="ECO:0000259" key="15">
    <source>
        <dbReference type="Pfam" id="PF02096"/>
    </source>
</evidence>
<dbReference type="HAMAP" id="MF_01810">
    <property type="entry name" value="YidC_type1"/>
    <property type="match status" value="1"/>
</dbReference>
<dbReference type="GO" id="GO:0051205">
    <property type="term" value="P:protein insertion into membrane"/>
    <property type="evidence" value="ECO:0007669"/>
    <property type="project" value="TreeGrafter"/>
</dbReference>
<evidence type="ECO:0000256" key="7">
    <source>
        <dbReference type="ARBA" id="ARBA00022927"/>
    </source>
</evidence>
<reference evidence="17" key="2">
    <citation type="journal article" date="2021" name="PeerJ">
        <title>Extensive microbial diversity within the chicken gut microbiome revealed by metagenomics and culture.</title>
        <authorList>
            <person name="Gilroy R."/>
            <person name="Ravi A."/>
            <person name="Getino M."/>
            <person name="Pursley I."/>
            <person name="Horton D.L."/>
            <person name="Alikhan N.F."/>
            <person name="Baker D."/>
            <person name="Gharbi K."/>
            <person name="Hall N."/>
            <person name="Watson M."/>
            <person name="Adriaenssens E.M."/>
            <person name="Foster-Nyarko E."/>
            <person name="Jarju S."/>
            <person name="Secka A."/>
            <person name="Antonio M."/>
            <person name="Oren A."/>
            <person name="Chaudhuri R.R."/>
            <person name="La Ragione R."/>
            <person name="Hildebrand F."/>
            <person name="Pallen M.J."/>
        </authorList>
    </citation>
    <scope>NUCLEOTIDE SEQUENCE</scope>
    <source>
        <strain evidence="17">15467</strain>
    </source>
</reference>
<evidence type="ECO:0000259" key="16">
    <source>
        <dbReference type="Pfam" id="PF14849"/>
    </source>
</evidence>
<evidence type="ECO:0000256" key="11">
    <source>
        <dbReference type="ARBA" id="ARBA00033245"/>
    </source>
</evidence>
<dbReference type="Gene3D" id="2.70.98.90">
    <property type="match status" value="1"/>
</dbReference>
<keyword evidence="6 13" id="KW-0812">Transmembrane</keyword>
<keyword evidence="4 13" id="KW-0813">Transport</keyword>
<dbReference type="InterPro" id="IPR001708">
    <property type="entry name" value="YidC/ALB3/OXA1/COX18"/>
</dbReference>
<name>A0A9D9GVT0_9BACT</name>
<dbReference type="CDD" id="cd19961">
    <property type="entry name" value="EcYidC-like_peri"/>
    <property type="match status" value="1"/>
</dbReference>
<dbReference type="InterPro" id="IPR047196">
    <property type="entry name" value="YidC_ALB_C"/>
</dbReference>
<evidence type="ECO:0000313" key="17">
    <source>
        <dbReference type="EMBL" id="MBO8429020.1"/>
    </source>
</evidence>
<comment type="subunit">
    <text evidence="13">Interacts with the Sec translocase complex via SecD. Specifically interacts with transmembrane segments of nascent integral membrane proteins during membrane integration.</text>
</comment>
<dbReference type="PANTHER" id="PTHR12428">
    <property type="entry name" value="OXA1"/>
    <property type="match status" value="1"/>
</dbReference>
<dbReference type="Pfam" id="PF14849">
    <property type="entry name" value="YidC_periplas"/>
    <property type="match status" value="1"/>
</dbReference>
<evidence type="ECO:0000256" key="10">
    <source>
        <dbReference type="ARBA" id="ARBA00023186"/>
    </source>
</evidence>
<dbReference type="Pfam" id="PF02096">
    <property type="entry name" value="60KD_IMP"/>
    <property type="match status" value="1"/>
</dbReference>
<dbReference type="NCBIfam" id="TIGR03592">
    <property type="entry name" value="yidC_oxa1_cterm"/>
    <property type="match status" value="1"/>
</dbReference>
<feature type="transmembrane region" description="Helical" evidence="13">
    <location>
        <begin position="6"/>
        <end position="24"/>
    </location>
</feature>
<feature type="domain" description="Membrane insertase YidC/Oxa/ALB C-terminal" evidence="15">
    <location>
        <begin position="375"/>
        <end position="574"/>
    </location>
</feature>
<comment type="function">
    <text evidence="13">Required for the insertion and/or proper folding and/or complex formation of integral membrane proteins into the membrane. Involved in integration of membrane proteins that insert both dependently and independently of the Sec translocase complex, as well as at least some lipoproteins. Aids folding of multispanning membrane proteins.</text>
</comment>
<feature type="transmembrane region" description="Helical" evidence="13">
    <location>
        <begin position="534"/>
        <end position="551"/>
    </location>
</feature>
<keyword evidence="8 13" id="KW-1133">Transmembrane helix</keyword>
<gene>
    <name evidence="13 17" type="primary">yidC</name>
    <name evidence="17" type="ORF">IAC68_03685</name>
</gene>
<evidence type="ECO:0000256" key="3">
    <source>
        <dbReference type="ARBA" id="ARBA00015325"/>
    </source>
</evidence>
<dbReference type="PRINTS" id="PR00701">
    <property type="entry name" value="60KDINNERMP"/>
</dbReference>
<dbReference type="PANTHER" id="PTHR12428:SF65">
    <property type="entry name" value="CYTOCHROME C OXIDASE ASSEMBLY PROTEIN COX18, MITOCHONDRIAL"/>
    <property type="match status" value="1"/>
</dbReference>
<comment type="subcellular location">
    <subcellularLocation>
        <location evidence="1">Cell inner membrane</location>
        <topology evidence="1">Multi-pass membrane protein</topology>
    </subcellularLocation>
    <subcellularLocation>
        <location evidence="13">Cell membrane</location>
        <topology evidence="13">Multi-pass membrane protein</topology>
    </subcellularLocation>
</comment>
<dbReference type="InterPro" id="IPR028055">
    <property type="entry name" value="YidC/Oxa/ALB_C"/>
</dbReference>
<keyword evidence="10 13" id="KW-0143">Chaperone</keyword>
<keyword evidence="9 13" id="KW-0472">Membrane</keyword>
<evidence type="ECO:0000256" key="2">
    <source>
        <dbReference type="ARBA" id="ARBA00010527"/>
    </source>
</evidence>
<evidence type="ECO:0000256" key="1">
    <source>
        <dbReference type="ARBA" id="ARBA00004429"/>
    </source>
</evidence>
<comment type="caution">
    <text evidence="17">The sequence shown here is derived from an EMBL/GenBank/DDBJ whole genome shotgun (WGS) entry which is preliminary data.</text>
</comment>
<evidence type="ECO:0000256" key="5">
    <source>
        <dbReference type="ARBA" id="ARBA00022475"/>
    </source>
</evidence>
<dbReference type="InterPro" id="IPR038221">
    <property type="entry name" value="YidC_periplasmic_sf"/>
</dbReference>
<keyword evidence="5 13" id="KW-1003">Cell membrane</keyword>
<reference evidence="17" key="1">
    <citation type="submission" date="2020-10" db="EMBL/GenBank/DDBJ databases">
        <authorList>
            <person name="Gilroy R."/>
        </authorList>
    </citation>
    <scope>NUCLEOTIDE SEQUENCE</scope>
    <source>
        <strain evidence="17">15467</strain>
    </source>
</reference>
<evidence type="ECO:0000256" key="14">
    <source>
        <dbReference type="SAM" id="MobiDB-lite"/>
    </source>
</evidence>
<dbReference type="GO" id="GO:0032977">
    <property type="term" value="F:membrane insertase activity"/>
    <property type="evidence" value="ECO:0007669"/>
    <property type="project" value="InterPro"/>
</dbReference>
<evidence type="ECO:0000256" key="12">
    <source>
        <dbReference type="ARBA" id="ARBA00033342"/>
    </source>
</evidence>
<feature type="transmembrane region" description="Helical" evidence="13">
    <location>
        <begin position="493"/>
        <end position="514"/>
    </location>
</feature>
<dbReference type="EMBL" id="JADINB010000083">
    <property type="protein sequence ID" value="MBO8429020.1"/>
    <property type="molecule type" value="Genomic_DNA"/>
</dbReference>
<feature type="domain" description="Membrane insertase YidC N-terminal" evidence="16">
    <location>
        <begin position="95"/>
        <end position="359"/>
    </location>
</feature>
<dbReference type="CDD" id="cd20070">
    <property type="entry name" value="5TM_YidC_Alb3"/>
    <property type="match status" value="1"/>
</dbReference>
<feature type="transmembrane region" description="Helical" evidence="13">
    <location>
        <begin position="375"/>
        <end position="395"/>
    </location>
</feature>
<accession>A0A9D9GVT0</accession>
<protein>
    <recommendedName>
        <fullName evidence="3 13">Membrane protein insertase YidC</fullName>
    </recommendedName>
    <alternativeName>
        <fullName evidence="12 13">Foldase YidC</fullName>
    </alternativeName>
    <alternativeName>
        <fullName evidence="13">Membrane protein YidC</fullName>
    </alternativeName>
    <alternativeName>
        <fullName evidence="11 13">membrane integrase YidC</fullName>
    </alternativeName>
</protein>
<dbReference type="InterPro" id="IPR019998">
    <property type="entry name" value="Membr_insert_YidC"/>
</dbReference>
<comment type="similarity">
    <text evidence="2 13">Belongs to the OXA1/ALB3/YidC family. Type 1 subfamily.</text>
</comment>
<organism evidence="17 18">
    <name type="scientific">Candidatus Egerieousia excrementavium</name>
    <dbReference type="NCBI Taxonomy" id="2840778"/>
    <lineage>
        <taxon>Bacteria</taxon>
        <taxon>Pseudomonadati</taxon>
        <taxon>Bacteroidota</taxon>
        <taxon>Bacteroidia</taxon>
        <taxon>Bacteroidales</taxon>
        <taxon>Candidatus Egerieousia</taxon>
    </lineage>
</organism>
<evidence type="ECO:0000256" key="13">
    <source>
        <dbReference type="HAMAP-Rule" id="MF_01810"/>
    </source>
</evidence>
<evidence type="ECO:0000256" key="6">
    <source>
        <dbReference type="ARBA" id="ARBA00022692"/>
    </source>
</evidence>